<reference evidence="2 3" key="1">
    <citation type="journal article" date="2016" name="Antonie Van Leeuwenhoek">
        <title>Dongia soli sp. nov., isolated from soil from Dokdo, Korea.</title>
        <authorList>
            <person name="Kim D.U."/>
            <person name="Lee H."/>
            <person name="Kim H."/>
            <person name="Kim S.G."/>
            <person name="Ka J.O."/>
        </authorList>
    </citation>
    <scope>NUCLEOTIDE SEQUENCE [LARGE SCALE GENOMIC DNA]</scope>
    <source>
        <strain evidence="2 3">D78</strain>
    </source>
</reference>
<dbReference type="SUPFAM" id="SSF51735">
    <property type="entry name" value="NAD(P)-binding Rossmann-fold domains"/>
    <property type="match status" value="1"/>
</dbReference>
<dbReference type="Pfam" id="PF01370">
    <property type="entry name" value="Epimerase"/>
    <property type="match status" value="1"/>
</dbReference>
<keyword evidence="3" id="KW-1185">Reference proteome</keyword>
<dbReference type="PANTHER" id="PTHR48079:SF6">
    <property type="entry name" value="NAD(P)-BINDING DOMAIN-CONTAINING PROTEIN-RELATED"/>
    <property type="match status" value="1"/>
</dbReference>
<dbReference type="EMBL" id="JAXCLW010000002">
    <property type="protein sequence ID" value="MDY0883135.1"/>
    <property type="molecule type" value="Genomic_DNA"/>
</dbReference>
<dbReference type="InterPro" id="IPR051783">
    <property type="entry name" value="NAD(P)-dependent_oxidoreduct"/>
</dbReference>
<gene>
    <name evidence="2" type="ORF">SMD27_09785</name>
</gene>
<comment type="caution">
    <text evidence="2">The sequence shown here is derived from an EMBL/GenBank/DDBJ whole genome shotgun (WGS) entry which is preliminary data.</text>
</comment>
<dbReference type="InterPro" id="IPR001509">
    <property type="entry name" value="Epimerase_deHydtase"/>
</dbReference>
<dbReference type="RefSeq" id="WP_320508181.1">
    <property type="nucleotide sequence ID" value="NZ_JAXCLW010000002.1"/>
</dbReference>
<dbReference type="InterPro" id="IPR036291">
    <property type="entry name" value="NAD(P)-bd_dom_sf"/>
</dbReference>
<name>A0ABU5E9W4_9PROT</name>
<sequence length="322" mass="34685">MSDRKVVAVTGATGFIGQALIHSLVRAGLQPRLLVRRFPRGALRAGQPVEIVLGDLDEPASLEKLLNGADAVIHLAGLIKASNAAAFFAANAQGTERLLTIAGKINPKAAFLHVSSLAAREPSLSPYAASKRAGEEKVGKAAGGRPWLILRPPAVYGPGDPATLPLFQAATLGFVPYPAAPLARFSLIHVADLAEAITRLTETLLSGSGLSGKCFEVDDGYPGGYQWPHLIAALRAATGRQVRSYRLPRWLMSTVAQLNGVKVHLTGRAEVLMPHKVAELYHGNWVAEDGALPADVRWRPEFDLTDGFQDTLRWYRLNSWVR</sequence>
<proteinExistence type="predicted"/>
<dbReference type="PANTHER" id="PTHR48079">
    <property type="entry name" value="PROTEIN YEEZ"/>
    <property type="match status" value="1"/>
</dbReference>
<evidence type="ECO:0000313" key="3">
    <source>
        <dbReference type="Proteomes" id="UP001279642"/>
    </source>
</evidence>
<dbReference type="Gene3D" id="3.40.50.720">
    <property type="entry name" value="NAD(P)-binding Rossmann-like Domain"/>
    <property type="match status" value="1"/>
</dbReference>
<dbReference type="Proteomes" id="UP001279642">
    <property type="component" value="Unassembled WGS sequence"/>
</dbReference>
<organism evidence="2 3">
    <name type="scientific">Dongia soli</name>
    <dbReference type="NCBI Taxonomy" id="600628"/>
    <lineage>
        <taxon>Bacteria</taxon>
        <taxon>Pseudomonadati</taxon>
        <taxon>Pseudomonadota</taxon>
        <taxon>Alphaproteobacteria</taxon>
        <taxon>Rhodospirillales</taxon>
        <taxon>Dongiaceae</taxon>
        <taxon>Dongia</taxon>
    </lineage>
</organism>
<feature type="domain" description="NAD-dependent epimerase/dehydratase" evidence="1">
    <location>
        <begin position="7"/>
        <end position="203"/>
    </location>
</feature>
<evidence type="ECO:0000259" key="1">
    <source>
        <dbReference type="Pfam" id="PF01370"/>
    </source>
</evidence>
<protein>
    <submittedName>
        <fullName evidence="2">NAD-dependent epimerase/dehydratase family protein</fullName>
    </submittedName>
</protein>
<evidence type="ECO:0000313" key="2">
    <source>
        <dbReference type="EMBL" id="MDY0883135.1"/>
    </source>
</evidence>
<accession>A0ABU5E9W4</accession>